<organism evidence="1 2">
    <name type="scientific">Colletotrichum zoysiae</name>
    <dbReference type="NCBI Taxonomy" id="1216348"/>
    <lineage>
        <taxon>Eukaryota</taxon>
        <taxon>Fungi</taxon>
        <taxon>Dikarya</taxon>
        <taxon>Ascomycota</taxon>
        <taxon>Pezizomycotina</taxon>
        <taxon>Sordariomycetes</taxon>
        <taxon>Hypocreomycetidae</taxon>
        <taxon>Glomerellales</taxon>
        <taxon>Glomerellaceae</taxon>
        <taxon>Colletotrichum</taxon>
        <taxon>Colletotrichum graminicola species complex</taxon>
    </lineage>
</organism>
<gene>
    <name evidence="1" type="ORF">LX32DRAFT_397077</name>
</gene>
<dbReference type="Proteomes" id="UP001232148">
    <property type="component" value="Unassembled WGS sequence"/>
</dbReference>
<evidence type="ECO:0000313" key="1">
    <source>
        <dbReference type="EMBL" id="KAK2034471.1"/>
    </source>
</evidence>
<name>A0AAD9HSJ0_9PEZI</name>
<dbReference type="AlphaFoldDB" id="A0AAD9HSJ0"/>
<reference evidence="1" key="1">
    <citation type="submission" date="2021-06" db="EMBL/GenBank/DDBJ databases">
        <title>Comparative genomics, transcriptomics and evolutionary studies reveal genomic signatures of adaptation to plant cell wall in hemibiotrophic fungi.</title>
        <authorList>
            <consortium name="DOE Joint Genome Institute"/>
            <person name="Baroncelli R."/>
            <person name="Diaz J.F."/>
            <person name="Benocci T."/>
            <person name="Peng M."/>
            <person name="Battaglia E."/>
            <person name="Haridas S."/>
            <person name="Andreopoulos W."/>
            <person name="Labutti K."/>
            <person name="Pangilinan J."/>
            <person name="Floch G.L."/>
            <person name="Makela M.R."/>
            <person name="Henrissat B."/>
            <person name="Grigoriev I.V."/>
            <person name="Crouch J.A."/>
            <person name="De Vries R.P."/>
            <person name="Sukno S.A."/>
            <person name="Thon M.R."/>
        </authorList>
    </citation>
    <scope>NUCLEOTIDE SEQUENCE</scope>
    <source>
        <strain evidence="1">MAFF235873</strain>
    </source>
</reference>
<accession>A0AAD9HSJ0</accession>
<proteinExistence type="predicted"/>
<comment type="caution">
    <text evidence="1">The sequence shown here is derived from an EMBL/GenBank/DDBJ whole genome shotgun (WGS) entry which is preliminary data.</text>
</comment>
<sequence length="178" mass="20639">MPQRSILVQTLYNLEDGQDPQTFDWSNGGCLSFEVYEGYNAWCGTLQQEYRKDWPHDGVQIDLSRFNELVKLHRPVPKDMIYPVFPKEGLTEYTLQPATDDKAVYLKAPKLCDYQDNRDDVAVCLLNETRAHEKIRDSPHSNLVSYLGCVVEGGCIVRLAMNRYPKSLFRQLRSIYTR</sequence>
<protein>
    <submittedName>
        <fullName evidence="1">Uncharacterized protein</fullName>
    </submittedName>
</protein>
<keyword evidence="2" id="KW-1185">Reference proteome</keyword>
<dbReference type="EMBL" id="MU842814">
    <property type="protein sequence ID" value="KAK2034471.1"/>
    <property type="molecule type" value="Genomic_DNA"/>
</dbReference>
<evidence type="ECO:0000313" key="2">
    <source>
        <dbReference type="Proteomes" id="UP001232148"/>
    </source>
</evidence>